<dbReference type="PANTHER" id="PTHR11088">
    <property type="entry name" value="TRNA DIMETHYLALLYLTRANSFERASE"/>
    <property type="match status" value="1"/>
</dbReference>
<evidence type="ECO:0000256" key="6">
    <source>
        <dbReference type="ARBA" id="ARBA00022741"/>
    </source>
</evidence>
<dbReference type="InterPro" id="IPR018022">
    <property type="entry name" value="IPT"/>
</dbReference>
<keyword evidence="7 10" id="KW-0067">ATP-binding</keyword>
<proteinExistence type="inferred from homology"/>
<dbReference type="STRING" id="328396.RU93_GL001562"/>
<evidence type="ECO:0000313" key="15">
    <source>
        <dbReference type="Proteomes" id="UP000182149"/>
    </source>
</evidence>
<dbReference type="InterPro" id="IPR039657">
    <property type="entry name" value="Dimethylallyltransferase"/>
</dbReference>
<dbReference type="SUPFAM" id="SSF52540">
    <property type="entry name" value="P-loop containing nucleoside triphosphate hydrolases"/>
    <property type="match status" value="2"/>
</dbReference>
<feature type="site" description="Interaction with substrate tRNA" evidence="10">
    <location>
        <position position="125"/>
    </location>
</feature>
<gene>
    <name evidence="10" type="primary">miaA</name>
    <name evidence="14" type="ORF">RU93_GL001562</name>
</gene>
<evidence type="ECO:0000256" key="5">
    <source>
        <dbReference type="ARBA" id="ARBA00022694"/>
    </source>
</evidence>
<evidence type="ECO:0000256" key="12">
    <source>
        <dbReference type="RuleBase" id="RU003784"/>
    </source>
</evidence>
<dbReference type="Gene3D" id="1.10.20.140">
    <property type="match status" value="1"/>
</dbReference>
<dbReference type="HAMAP" id="MF_00185">
    <property type="entry name" value="IPP_trans"/>
    <property type="match status" value="1"/>
</dbReference>
<evidence type="ECO:0000256" key="4">
    <source>
        <dbReference type="ARBA" id="ARBA00022679"/>
    </source>
</evidence>
<keyword evidence="6 10" id="KW-0547">Nucleotide-binding</keyword>
<feature type="site" description="Interaction with substrate tRNA" evidence="10">
    <location>
        <position position="100"/>
    </location>
</feature>
<accession>A0A1L8QVP3</accession>
<keyword evidence="15" id="KW-1185">Reference proteome</keyword>
<sequence>MDKIIVIVGPTAVGKTALSIELAKKYDGEIINADSMQVYRGLDIGTAKVTADEADGIAHHLIDIYEPNETYTVADFQKKAREKINEITSRGKLPIVVGGTGLYVQALIYDYQLGKKEEVDDYQLREKYTQYAQNHGNLALWEQLKVKDELAAEKIHFNNQRKVIRALEVFELTGRSIIAPKETPQKCYDDFLIGLTTDRTLLYERINQRVYQMVEQGLMEEARSLLAFPESQAALGIGYQEFFPYFEGKVPLETVIEEIQLHSRRYAKRQLTWFRNRMAPHWFDLVQAPETIVTLEEQINTWLKGVKQHD</sequence>
<dbReference type="EMBL" id="JXKD01000003">
    <property type="protein sequence ID" value="OJG11567.1"/>
    <property type="molecule type" value="Genomic_DNA"/>
</dbReference>
<protein>
    <recommendedName>
        <fullName evidence="10">tRNA dimethylallyltransferase</fullName>
        <ecNumber evidence="10">2.5.1.75</ecNumber>
    </recommendedName>
    <alternativeName>
        <fullName evidence="10">Dimethylallyl diphosphate:tRNA dimethylallyltransferase</fullName>
        <shortName evidence="10">DMAPP:tRNA dimethylallyltransferase</shortName>
        <shortName evidence="10">DMATase</shortName>
    </alternativeName>
    <alternativeName>
        <fullName evidence="10">Isopentenyl-diphosphate:tRNA isopentenyltransferase</fullName>
        <shortName evidence="10">IPP transferase</shortName>
        <shortName evidence="10">IPPT</shortName>
        <shortName evidence="10">IPTase</shortName>
    </alternativeName>
</protein>
<reference evidence="14 15" key="1">
    <citation type="submission" date="2014-12" db="EMBL/GenBank/DDBJ databases">
        <title>Draft genome sequences of 29 type strains of Enterococci.</title>
        <authorList>
            <person name="Zhong Z."/>
            <person name="Sun Z."/>
            <person name="Liu W."/>
            <person name="Zhang W."/>
            <person name="Zhang H."/>
        </authorList>
    </citation>
    <scope>NUCLEOTIDE SEQUENCE [LARGE SCALE GENOMIC DNA]</scope>
    <source>
        <strain evidence="14 15">DSM 17690</strain>
    </source>
</reference>
<dbReference type="GO" id="GO:0052381">
    <property type="term" value="F:tRNA dimethylallyltransferase activity"/>
    <property type="evidence" value="ECO:0007669"/>
    <property type="project" value="UniProtKB-UniRule"/>
</dbReference>
<feature type="binding site" evidence="10">
    <location>
        <begin position="9"/>
        <end position="16"/>
    </location>
    <ligand>
        <name>ATP</name>
        <dbReference type="ChEBI" id="CHEBI:30616"/>
    </ligand>
</feature>
<keyword evidence="8 10" id="KW-0460">Magnesium</keyword>
<dbReference type="RefSeq" id="WP_071874302.1">
    <property type="nucleotide sequence ID" value="NZ_JBHSHF010000014.1"/>
</dbReference>
<comment type="subunit">
    <text evidence="10">Monomer.</text>
</comment>
<evidence type="ECO:0000256" key="10">
    <source>
        <dbReference type="HAMAP-Rule" id="MF_00185"/>
    </source>
</evidence>
<comment type="cofactor">
    <cofactor evidence="1 10">
        <name>Mg(2+)</name>
        <dbReference type="ChEBI" id="CHEBI:18420"/>
    </cofactor>
</comment>
<comment type="caution">
    <text evidence="14">The sequence shown here is derived from an EMBL/GenBank/DDBJ whole genome shotgun (WGS) entry which is preliminary data.</text>
</comment>
<keyword evidence="4 10" id="KW-0808">Transferase</keyword>
<dbReference type="PANTHER" id="PTHR11088:SF60">
    <property type="entry name" value="TRNA DIMETHYLALLYLTRANSFERASE"/>
    <property type="match status" value="1"/>
</dbReference>
<dbReference type="OrthoDB" id="9776390at2"/>
<comment type="caution">
    <text evidence="10">Lacks conserved residue(s) required for the propagation of feature annotation.</text>
</comment>
<evidence type="ECO:0000256" key="11">
    <source>
        <dbReference type="RuleBase" id="RU003783"/>
    </source>
</evidence>
<comment type="catalytic activity">
    <reaction evidence="9 10 11">
        <text>adenosine(37) in tRNA + dimethylallyl diphosphate = N(6)-dimethylallyladenosine(37) in tRNA + diphosphate</text>
        <dbReference type="Rhea" id="RHEA:26482"/>
        <dbReference type="Rhea" id="RHEA-COMP:10162"/>
        <dbReference type="Rhea" id="RHEA-COMP:10375"/>
        <dbReference type="ChEBI" id="CHEBI:33019"/>
        <dbReference type="ChEBI" id="CHEBI:57623"/>
        <dbReference type="ChEBI" id="CHEBI:74411"/>
        <dbReference type="ChEBI" id="CHEBI:74415"/>
        <dbReference type="EC" id="2.5.1.75"/>
    </reaction>
</comment>
<organism evidence="14 15">
    <name type="scientific">Enterococcus aquimarinus</name>
    <dbReference type="NCBI Taxonomy" id="328396"/>
    <lineage>
        <taxon>Bacteria</taxon>
        <taxon>Bacillati</taxon>
        <taxon>Bacillota</taxon>
        <taxon>Bacilli</taxon>
        <taxon>Lactobacillales</taxon>
        <taxon>Enterococcaceae</taxon>
        <taxon>Enterococcus</taxon>
    </lineage>
</organism>
<dbReference type="EC" id="2.5.1.75" evidence="10"/>
<evidence type="ECO:0000256" key="13">
    <source>
        <dbReference type="RuleBase" id="RU003785"/>
    </source>
</evidence>
<dbReference type="Pfam" id="PF01715">
    <property type="entry name" value="IPPT"/>
    <property type="match status" value="1"/>
</dbReference>
<comment type="similarity">
    <text evidence="3 10 13">Belongs to the IPP transferase family.</text>
</comment>
<dbReference type="Gene3D" id="3.40.50.300">
    <property type="entry name" value="P-loop containing nucleotide triphosphate hydrolases"/>
    <property type="match status" value="1"/>
</dbReference>
<dbReference type="GO" id="GO:0006400">
    <property type="term" value="P:tRNA modification"/>
    <property type="evidence" value="ECO:0007669"/>
    <property type="project" value="TreeGrafter"/>
</dbReference>
<dbReference type="Proteomes" id="UP000182149">
    <property type="component" value="Unassembled WGS sequence"/>
</dbReference>
<evidence type="ECO:0000256" key="7">
    <source>
        <dbReference type="ARBA" id="ARBA00022840"/>
    </source>
</evidence>
<keyword evidence="5 10" id="KW-0819">tRNA processing</keyword>
<evidence type="ECO:0000313" key="14">
    <source>
        <dbReference type="EMBL" id="OJG11567.1"/>
    </source>
</evidence>
<comment type="function">
    <text evidence="2 10 12">Catalyzes the transfer of a dimethylallyl group onto the adenine at position 37 in tRNAs that read codons beginning with uridine, leading to the formation of N6-(dimethylallyl)adenosine (i(6)A).</text>
</comment>
<feature type="binding site" evidence="10">
    <location>
        <begin position="11"/>
        <end position="16"/>
    </location>
    <ligand>
        <name>substrate</name>
    </ligand>
</feature>
<evidence type="ECO:0000256" key="3">
    <source>
        <dbReference type="ARBA" id="ARBA00005842"/>
    </source>
</evidence>
<evidence type="ECO:0000256" key="1">
    <source>
        <dbReference type="ARBA" id="ARBA00001946"/>
    </source>
</evidence>
<evidence type="ECO:0000256" key="2">
    <source>
        <dbReference type="ARBA" id="ARBA00003213"/>
    </source>
</evidence>
<dbReference type="NCBIfam" id="TIGR00174">
    <property type="entry name" value="miaA"/>
    <property type="match status" value="1"/>
</dbReference>
<feature type="region of interest" description="Interaction with substrate tRNA" evidence="10">
    <location>
        <begin position="34"/>
        <end position="37"/>
    </location>
</feature>
<evidence type="ECO:0000256" key="8">
    <source>
        <dbReference type="ARBA" id="ARBA00022842"/>
    </source>
</evidence>
<name>A0A1L8QVP3_9ENTE</name>
<dbReference type="AlphaFoldDB" id="A0A1L8QVP3"/>
<dbReference type="InterPro" id="IPR027417">
    <property type="entry name" value="P-loop_NTPase"/>
</dbReference>
<dbReference type="GO" id="GO:0005524">
    <property type="term" value="F:ATP binding"/>
    <property type="evidence" value="ECO:0007669"/>
    <property type="project" value="UniProtKB-UniRule"/>
</dbReference>
<evidence type="ECO:0000256" key="9">
    <source>
        <dbReference type="ARBA" id="ARBA00049563"/>
    </source>
</evidence>